<name>A0A940MLW3_9RHOB</name>
<evidence type="ECO:0008006" key="4">
    <source>
        <dbReference type="Google" id="ProtNLM"/>
    </source>
</evidence>
<reference evidence="2" key="1">
    <citation type="submission" date="2021-03" db="EMBL/GenBank/DDBJ databases">
        <title>Sagittula salina sp. nov. strain M10.9X isolated from the marine waste.</title>
        <authorList>
            <person name="Satari L."/>
            <person name="Molina-Menor E."/>
            <person name="Vidal-Verdu A."/>
            <person name="Pascual J."/>
            <person name="Pereto J."/>
            <person name="Porcar M."/>
        </authorList>
    </citation>
    <scope>NUCLEOTIDE SEQUENCE</scope>
    <source>
        <strain evidence="2">M10.9X</strain>
    </source>
</reference>
<comment type="caution">
    <text evidence="2">The sequence shown here is derived from an EMBL/GenBank/DDBJ whole genome shotgun (WGS) entry which is preliminary data.</text>
</comment>
<evidence type="ECO:0000313" key="3">
    <source>
        <dbReference type="Proteomes" id="UP000675940"/>
    </source>
</evidence>
<dbReference type="RefSeq" id="WP_209358557.1">
    <property type="nucleotide sequence ID" value="NZ_JAGISH010000001.1"/>
</dbReference>
<dbReference type="AlphaFoldDB" id="A0A940MLW3"/>
<dbReference type="Proteomes" id="UP000675940">
    <property type="component" value="Unassembled WGS sequence"/>
</dbReference>
<evidence type="ECO:0000313" key="2">
    <source>
        <dbReference type="EMBL" id="MBP0481132.1"/>
    </source>
</evidence>
<protein>
    <recommendedName>
        <fullName evidence="4">Lipoprotein</fullName>
    </recommendedName>
</protein>
<evidence type="ECO:0000256" key="1">
    <source>
        <dbReference type="SAM" id="SignalP"/>
    </source>
</evidence>
<sequence length="48" mass="5243">MSKSIKLLAMLGLVGTTLAACAQQEEQEYVVVDPEPISIEPVYTGKYK</sequence>
<accession>A0A940MLW3</accession>
<dbReference type="PROSITE" id="PS51257">
    <property type="entry name" value="PROKAR_LIPOPROTEIN"/>
    <property type="match status" value="1"/>
</dbReference>
<keyword evidence="3" id="KW-1185">Reference proteome</keyword>
<gene>
    <name evidence="2" type="ORF">J5474_01310</name>
</gene>
<proteinExistence type="predicted"/>
<organism evidence="2 3">
    <name type="scientific">Sagittula salina</name>
    <dbReference type="NCBI Taxonomy" id="2820268"/>
    <lineage>
        <taxon>Bacteria</taxon>
        <taxon>Pseudomonadati</taxon>
        <taxon>Pseudomonadota</taxon>
        <taxon>Alphaproteobacteria</taxon>
        <taxon>Rhodobacterales</taxon>
        <taxon>Roseobacteraceae</taxon>
        <taxon>Sagittula</taxon>
    </lineage>
</organism>
<keyword evidence="1" id="KW-0732">Signal</keyword>
<feature type="signal peptide" evidence="1">
    <location>
        <begin position="1"/>
        <end position="22"/>
    </location>
</feature>
<feature type="chain" id="PRO_5037829001" description="Lipoprotein" evidence="1">
    <location>
        <begin position="23"/>
        <end position="48"/>
    </location>
</feature>
<dbReference type="EMBL" id="JAGISH010000001">
    <property type="protein sequence ID" value="MBP0481132.1"/>
    <property type="molecule type" value="Genomic_DNA"/>
</dbReference>